<dbReference type="PANTHER" id="PTHR45663">
    <property type="entry name" value="GEO12009P1"/>
    <property type="match status" value="1"/>
</dbReference>
<organism evidence="3 4">
    <name type="scientific">Sphingobacterium deserti</name>
    <dbReference type="NCBI Taxonomy" id="1229276"/>
    <lineage>
        <taxon>Bacteria</taxon>
        <taxon>Pseudomonadati</taxon>
        <taxon>Bacteroidota</taxon>
        <taxon>Sphingobacteriia</taxon>
        <taxon>Sphingobacteriales</taxon>
        <taxon>Sphingobacteriaceae</taxon>
        <taxon>Sphingobacterium</taxon>
    </lineage>
</organism>
<dbReference type="eggNOG" id="COG0607">
    <property type="taxonomic scope" value="Bacteria"/>
</dbReference>
<dbReference type="CDD" id="cd00158">
    <property type="entry name" value="RHOD"/>
    <property type="match status" value="1"/>
</dbReference>
<dbReference type="STRING" id="1229276.DI53_2440"/>
<evidence type="ECO:0000313" key="4">
    <source>
        <dbReference type="Proteomes" id="UP000031802"/>
    </source>
</evidence>
<dbReference type="InterPro" id="IPR013766">
    <property type="entry name" value="Thioredoxin_domain"/>
</dbReference>
<dbReference type="RefSeq" id="WP_052072360.1">
    <property type="nucleotide sequence ID" value="NZ_JJMU01000037.1"/>
</dbReference>
<evidence type="ECO:0000313" key="3">
    <source>
        <dbReference type="EMBL" id="KGE13814.1"/>
    </source>
</evidence>
<dbReference type="GO" id="GO:0015035">
    <property type="term" value="F:protein-disulfide reductase activity"/>
    <property type="evidence" value="ECO:0007669"/>
    <property type="project" value="TreeGrafter"/>
</dbReference>
<dbReference type="SUPFAM" id="SSF52821">
    <property type="entry name" value="Rhodanese/Cell cycle control phosphatase"/>
    <property type="match status" value="1"/>
</dbReference>
<accession>A0A0B8T6Q8</accession>
<dbReference type="Gene3D" id="3.40.250.10">
    <property type="entry name" value="Rhodanese-like domain"/>
    <property type="match status" value="1"/>
</dbReference>
<dbReference type="OrthoDB" id="9808735at2"/>
<dbReference type="Proteomes" id="UP000031802">
    <property type="component" value="Unassembled WGS sequence"/>
</dbReference>
<dbReference type="GO" id="GO:0045454">
    <property type="term" value="P:cell redox homeostasis"/>
    <property type="evidence" value="ECO:0007669"/>
    <property type="project" value="TreeGrafter"/>
</dbReference>
<sequence length="233" mass="26264">MKATIFILTLSFITHLGFGQIKDFKTNVVDFFKHVQLERSPQILDARSLEEYEQAHLPSAIQIDQQAADFERKIGKLDKGSPVFIYSIQTGRSQRLAEHLSKLSFHKIYVLSPGIAAWVGSGYPLVVSETNEKRISLEAFHTALTADEYVLVSFGSNYCPPCKKVIPVLDSLQRRSNDLRVVKVEIDVNPDIIKAYGVKTIPTTTLYRSGTAIWTKTGIPTVDEIWTARHEKQ</sequence>
<dbReference type="PANTHER" id="PTHR45663:SF11">
    <property type="entry name" value="GEO12009P1"/>
    <property type="match status" value="1"/>
</dbReference>
<reference evidence="3 4" key="2">
    <citation type="journal article" date="2015" name="PLoS ONE">
        <title>Whole-Genome Optical Mapping and Finished Genome Sequence of Sphingobacterium deserti sp. nov., a New Species Isolated from the Western Desert of China.</title>
        <authorList>
            <person name="Teng C."/>
            <person name="Zhou Z."/>
            <person name="Molnar I."/>
            <person name="Li X."/>
            <person name="Tang R."/>
            <person name="Chen M."/>
            <person name="Wang L."/>
            <person name="Su S."/>
            <person name="Zhang W."/>
            <person name="Lin M."/>
        </authorList>
    </citation>
    <scope>NUCLEOTIDE SEQUENCE [LARGE SCALE GENOMIC DNA]</scope>
    <source>
        <strain evidence="4">ACCC05744</strain>
    </source>
</reference>
<proteinExistence type="predicted"/>
<dbReference type="GO" id="GO:0005829">
    <property type="term" value="C:cytosol"/>
    <property type="evidence" value="ECO:0007669"/>
    <property type="project" value="TreeGrafter"/>
</dbReference>
<dbReference type="eggNOG" id="COG0526">
    <property type="taxonomic scope" value="Bacteria"/>
</dbReference>
<evidence type="ECO:0000259" key="1">
    <source>
        <dbReference type="PROSITE" id="PS50206"/>
    </source>
</evidence>
<dbReference type="PATRIC" id="fig|1229276.3.peg.2508"/>
<dbReference type="CDD" id="cd02947">
    <property type="entry name" value="TRX_family"/>
    <property type="match status" value="1"/>
</dbReference>
<feature type="domain" description="Thioredoxin" evidence="2">
    <location>
        <begin position="117"/>
        <end position="233"/>
    </location>
</feature>
<evidence type="ECO:0000259" key="2">
    <source>
        <dbReference type="PROSITE" id="PS51352"/>
    </source>
</evidence>
<comment type="caution">
    <text evidence="3">The sequence shown here is derived from an EMBL/GenBank/DDBJ whole genome shotgun (WGS) entry which is preliminary data.</text>
</comment>
<dbReference type="InterPro" id="IPR036249">
    <property type="entry name" value="Thioredoxin-like_sf"/>
</dbReference>
<feature type="domain" description="Rhodanese" evidence="1">
    <location>
        <begin position="37"/>
        <end position="127"/>
    </location>
</feature>
<name>A0A0B8T6Q8_9SPHI</name>
<dbReference type="Pfam" id="PF00581">
    <property type="entry name" value="Rhodanese"/>
    <property type="match status" value="1"/>
</dbReference>
<dbReference type="SUPFAM" id="SSF52833">
    <property type="entry name" value="Thioredoxin-like"/>
    <property type="match status" value="1"/>
</dbReference>
<dbReference type="PROSITE" id="PS50206">
    <property type="entry name" value="RHODANESE_3"/>
    <property type="match status" value="1"/>
</dbReference>
<keyword evidence="4" id="KW-1185">Reference proteome</keyword>
<gene>
    <name evidence="3" type="ORF">DI53_2440</name>
</gene>
<dbReference type="PROSITE" id="PS51352">
    <property type="entry name" value="THIOREDOXIN_2"/>
    <property type="match status" value="1"/>
</dbReference>
<dbReference type="InterPro" id="IPR001763">
    <property type="entry name" value="Rhodanese-like_dom"/>
</dbReference>
<dbReference type="EMBL" id="JJMU01000037">
    <property type="protein sequence ID" value="KGE13814.1"/>
    <property type="molecule type" value="Genomic_DNA"/>
</dbReference>
<protein>
    <submittedName>
        <fullName evidence="3">Rhodanese domain-containing protein</fullName>
    </submittedName>
</protein>
<dbReference type="SMART" id="SM00450">
    <property type="entry name" value="RHOD"/>
    <property type="match status" value="1"/>
</dbReference>
<dbReference type="InterPro" id="IPR036873">
    <property type="entry name" value="Rhodanese-like_dom_sf"/>
</dbReference>
<dbReference type="Gene3D" id="3.40.30.10">
    <property type="entry name" value="Glutaredoxin"/>
    <property type="match status" value="1"/>
</dbReference>
<dbReference type="Pfam" id="PF00085">
    <property type="entry name" value="Thioredoxin"/>
    <property type="match status" value="1"/>
</dbReference>
<reference evidence="4" key="1">
    <citation type="submission" date="2014-04" db="EMBL/GenBank/DDBJ databases">
        <title>Whole-Genome optical mapping and complete genome sequence of Sphingobacterium deserti sp. nov., a new spaces isolated from desert in the west of China.</title>
        <authorList>
            <person name="Teng C."/>
            <person name="Zhou Z."/>
            <person name="Li X."/>
            <person name="Chen M."/>
            <person name="Lin M."/>
            <person name="Wang L."/>
            <person name="Su S."/>
            <person name="Zhang C."/>
            <person name="Zhang W."/>
        </authorList>
    </citation>
    <scope>NUCLEOTIDE SEQUENCE [LARGE SCALE GENOMIC DNA]</scope>
    <source>
        <strain evidence="4">ACCC05744</strain>
    </source>
</reference>
<dbReference type="AlphaFoldDB" id="A0A0B8T6Q8"/>